<dbReference type="AlphaFoldDB" id="A0AAX2ZSC1"/>
<dbReference type="Proteomes" id="UP001162885">
    <property type="component" value="Chromosome"/>
</dbReference>
<evidence type="ECO:0000313" key="4">
    <source>
        <dbReference type="Proteomes" id="UP001162885"/>
    </source>
</evidence>
<dbReference type="RefSeq" id="WP_077743350.1">
    <property type="nucleotide sequence ID" value="NZ_AP022579.1"/>
</dbReference>
<name>A0AAX2ZSC1_9MYCO</name>
<reference evidence="1" key="2">
    <citation type="submission" date="2020-02" db="EMBL/GenBank/DDBJ databases">
        <authorList>
            <person name="Matsumoto Y."/>
            <person name="Kinjo T."/>
            <person name="Motooka D."/>
            <person name="Nabeya D."/>
            <person name="Jung N."/>
            <person name="Uechi K."/>
            <person name="Horii T."/>
            <person name="Iida T."/>
            <person name="Fujita J."/>
            <person name="Nakamura S."/>
        </authorList>
    </citation>
    <scope>NUCLEOTIDE SEQUENCE</scope>
    <source>
        <strain evidence="1">JCM 15653</strain>
    </source>
</reference>
<dbReference type="Proteomes" id="UP000466683">
    <property type="component" value="Chromosome"/>
</dbReference>
<accession>A0AAX2ZSC1</accession>
<gene>
    <name evidence="2" type="ORF">H5U98_22780</name>
    <name evidence="1" type="ORF">MBOE_57900</name>
</gene>
<dbReference type="EMBL" id="CP060016">
    <property type="protein sequence ID" value="UNB98352.1"/>
    <property type="molecule type" value="Genomic_DNA"/>
</dbReference>
<reference evidence="2 4" key="3">
    <citation type="journal article" date="2022" name="BMC Genomics">
        <title>Comparative genome analysis of mycobacteria focusing on tRNA and non-coding RNA.</title>
        <authorList>
            <person name="Behra P.R.K."/>
            <person name="Pettersson B.M.F."/>
            <person name="Ramesh M."/>
            <person name="Das S."/>
            <person name="Dasgupta S."/>
            <person name="Kirsebom L.A."/>
        </authorList>
    </citation>
    <scope>NUCLEOTIDE SEQUENCE [LARGE SCALE GENOMIC DNA]</scope>
    <source>
        <strain evidence="2 4">DSM 44677</strain>
    </source>
</reference>
<sequence>MMDYDRAFFARNLRPEFLATAAGQQTLEWVDYRDHIWAAALTGERIERRNFDPSLLIALDTELNYTSKQAGDALGKVNPRTVGAFGIFDDLVSAASWGEDLRAGGLGQPIWAAGAAGAGTAAPGGYLARYLRCYAQWRATSLLSDLMEVPDESGSLTVMIEALSARLLPSRASFWWASRELAQLIARHTPNGVLPQQAVNELADYVDTTAQQAHWWDGNCGAVPLSPAARAVAQLCSYPCGSQAEKPFDDIMVKRDIEVHPFIDVDGVIIPAALQHIFESYHVAIFDALRRTHGNNVDTSELFELVCRDTLARLFTTSTRLFPDRMHVYNRAGKQVGETDFAIAHGPVLLLGEVKSKAAPGQVLMNGKRFNDQITETIEQLDTVIDNLANHEGTLVSNGHTVDTTGISTYLGFAVVLHDYGGGIWNSAVLHQARKGRPGFAILRATDLMLLAHTLRDMSEFIEYLKFRQEFIDHTGMSTDEIDILATFLEDSRRFRHRLSNTADITGLTTLLRPRDVDKTLLNSPTPPASSGQWRATVANLPKVGG</sequence>
<organism evidence="2 4">
    <name type="scientific">Mycolicibacterium boenickei</name>
    <dbReference type="NCBI Taxonomy" id="146017"/>
    <lineage>
        <taxon>Bacteria</taxon>
        <taxon>Bacillati</taxon>
        <taxon>Actinomycetota</taxon>
        <taxon>Actinomycetes</taxon>
        <taxon>Mycobacteriales</taxon>
        <taxon>Mycobacteriaceae</taxon>
        <taxon>Mycolicibacterium</taxon>
    </lineage>
</organism>
<keyword evidence="3" id="KW-1185">Reference proteome</keyword>
<dbReference type="EMBL" id="AP022579">
    <property type="protein sequence ID" value="BBX94141.1"/>
    <property type="molecule type" value="Genomic_DNA"/>
</dbReference>
<reference evidence="1 3" key="1">
    <citation type="journal article" date="2019" name="Emerg. Microbes Infect.">
        <title>Comprehensive subspecies identification of 175 nontuberculous mycobacteria species based on 7547 genomic profiles.</title>
        <authorList>
            <person name="Matsumoto Y."/>
            <person name="Kinjo T."/>
            <person name="Motooka D."/>
            <person name="Nabeya D."/>
            <person name="Jung N."/>
            <person name="Uechi K."/>
            <person name="Horii T."/>
            <person name="Iida T."/>
            <person name="Fujita J."/>
            <person name="Nakamura S."/>
        </authorList>
    </citation>
    <scope>NUCLEOTIDE SEQUENCE [LARGE SCALE GENOMIC DNA]</scope>
    <source>
        <strain evidence="1 3">JCM 15653</strain>
    </source>
</reference>
<evidence type="ECO:0000313" key="2">
    <source>
        <dbReference type="EMBL" id="UNB98352.1"/>
    </source>
</evidence>
<proteinExistence type="predicted"/>
<evidence type="ECO:0000313" key="1">
    <source>
        <dbReference type="EMBL" id="BBX94141.1"/>
    </source>
</evidence>
<protein>
    <submittedName>
        <fullName evidence="2">Uncharacterized protein</fullName>
    </submittedName>
</protein>
<evidence type="ECO:0000313" key="3">
    <source>
        <dbReference type="Proteomes" id="UP000466683"/>
    </source>
</evidence>